<dbReference type="InterPro" id="IPR036517">
    <property type="entry name" value="FF_domain_sf"/>
</dbReference>
<evidence type="ECO:0000256" key="2">
    <source>
        <dbReference type="SAM" id="MobiDB-lite"/>
    </source>
</evidence>
<dbReference type="Gene3D" id="1.10.10.440">
    <property type="entry name" value="FF domain"/>
    <property type="match status" value="3"/>
</dbReference>
<evidence type="ECO:0000313" key="4">
    <source>
        <dbReference type="EMBL" id="KAF9507754.1"/>
    </source>
</evidence>
<dbReference type="Pfam" id="PF01846">
    <property type="entry name" value="FF"/>
    <property type="match status" value="1"/>
</dbReference>
<keyword evidence="5" id="KW-1185">Reference proteome</keyword>
<dbReference type="Proteomes" id="UP000886523">
    <property type="component" value="Unassembled WGS sequence"/>
</dbReference>
<protein>
    <recommendedName>
        <fullName evidence="3">FF domain-containing protein</fullName>
    </recommendedName>
</protein>
<keyword evidence="1" id="KW-0677">Repeat</keyword>
<dbReference type="InterPro" id="IPR002713">
    <property type="entry name" value="FF_domain"/>
</dbReference>
<organism evidence="4 5">
    <name type="scientific">Hydnum rufescens UP504</name>
    <dbReference type="NCBI Taxonomy" id="1448309"/>
    <lineage>
        <taxon>Eukaryota</taxon>
        <taxon>Fungi</taxon>
        <taxon>Dikarya</taxon>
        <taxon>Basidiomycota</taxon>
        <taxon>Agaricomycotina</taxon>
        <taxon>Agaricomycetes</taxon>
        <taxon>Cantharellales</taxon>
        <taxon>Hydnaceae</taxon>
        <taxon>Hydnum</taxon>
    </lineage>
</organism>
<dbReference type="InterPro" id="IPR045148">
    <property type="entry name" value="TCRG1-like"/>
</dbReference>
<name>A0A9P6AKY5_9AGAM</name>
<evidence type="ECO:0000259" key="3">
    <source>
        <dbReference type="PROSITE" id="PS51676"/>
    </source>
</evidence>
<dbReference type="OrthoDB" id="410044at2759"/>
<dbReference type="GO" id="GO:0070063">
    <property type="term" value="F:RNA polymerase binding"/>
    <property type="evidence" value="ECO:0007669"/>
    <property type="project" value="InterPro"/>
</dbReference>
<dbReference type="GO" id="GO:0005634">
    <property type="term" value="C:nucleus"/>
    <property type="evidence" value="ECO:0007669"/>
    <property type="project" value="TreeGrafter"/>
</dbReference>
<feature type="region of interest" description="Disordered" evidence="2">
    <location>
        <begin position="141"/>
        <end position="166"/>
    </location>
</feature>
<proteinExistence type="predicted"/>
<feature type="region of interest" description="Disordered" evidence="2">
    <location>
        <begin position="300"/>
        <end position="320"/>
    </location>
</feature>
<dbReference type="SUPFAM" id="SSF81698">
    <property type="entry name" value="FF domain"/>
    <property type="match status" value="2"/>
</dbReference>
<dbReference type="PANTHER" id="PTHR15377">
    <property type="entry name" value="TRANSCRIPTION ELONGATION REGULATOR 1"/>
    <property type="match status" value="1"/>
</dbReference>
<gene>
    <name evidence="4" type="ORF">BS47DRAFT_1351156</name>
</gene>
<reference evidence="4" key="1">
    <citation type="journal article" date="2020" name="Nat. Commun.">
        <title>Large-scale genome sequencing of mycorrhizal fungi provides insights into the early evolution of symbiotic traits.</title>
        <authorList>
            <person name="Miyauchi S."/>
            <person name="Kiss E."/>
            <person name="Kuo A."/>
            <person name="Drula E."/>
            <person name="Kohler A."/>
            <person name="Sanchez-Garcia M."/>
            <person name="Morin E."/>
            <person name="Andreopoulos B."/>
            <person name="Barry K.W."/>
            <person name="Bonito G."/>
            <person name="Buee M."/>
            <person name="Carver A."/>
            <person name="Chen C."/>
            <person name="Cichocki N."/>
            <person name="Clum A."/>
            <person name="Culley D."/>
            <person name="Crous P.W."/>
            <person name="Fauchery L."/>
            <person name="Girlanda M."/>
            <person name="Hayes R.D."/>
            <person name="Keri Z."/>
            <person name="LaButti K."/>
            <person name="Lipzen A."/>
            <person name="Lombard V."/>
            <person name="Magnuson J."/>
            <person name="Maillard F."/>
            <person name="Murat C."/>
            <person name="Nolan M."/>
            <person name="Ohm R.A."/>
            <person name="Pangilinan J."/>
            <person name="Pereira M.F."/>
            <person name="Perotto S."/>
            <person name="Peter M."/>
            <person name="Pfister S."/>
            <person name="Riley R."/>
            <person name="Sitrit Y."/>
            <person name="Stielow J.B."/>
            <person name="Szollosi G."/>
            <person name="Zifcakova L."/>
            <person name="Stursova M."/>
            <person name="Spatafora J.W."/>
            <person name="Tedersoo L."/>
            <person name="Vaario L.M."/>
            <person name="Yamada A."/>
            <person name="Yan M."/>
            <person name="Wang P."/>
            <person name="Xu J."/>
            <person name="Bruns T."/>
            <person name="Baldrian P."/>
            <person name="Vilgalys R."/>
            <person name="Dunand C."/>
            <person name="Henrissat B."/>
            <person name="Grigoriev I.V."/>
            <person name="Hibbett D."/>
            <person name="Nagy L.G."/>
            <person name="Martin F.M."/>
        </authorList>
    </citation>
    <scope>NUCLEOTIDE SEQUENCE</scope>
    <source>
        <strain evidence="4">UP504</strain>
    </source>
</reference>
<evidence type="ECO:0000313" key="5">
    <source>
        <dbReference type="Proteomes" id="UP000886523"/>
    </source>
</evidence>
<dbReference type="SMART" id="SM00441">
    <property type="entry name" value="FF"/>
    <property type="match status" value="2"/>
</dbReference>
<accession>A0A9P6AKY5</accession>
<comment type="caution">
    <text evidence="4">The sequence shown here is derived from an EMBL/GenBank/DDBJ whole genome shotgun (WGS) entry which is preliminary data.</text>
</comment>
<evidence type="ECO:0000256" key="1">
    <source>
        <dbReference type="ARBA" id="ARBA00022737"/>
    </source>
</evidence>
<dbReference type="GO" id="GO:0003712">
    <property type="term" value="F:transcription coregulator activity"/>
    <property type="evidence" value="ECO:0007669"/>
    <property type="project" value="TreeGrafter"/>
</dbReference>
<dbReference type="PROSITE" id="PS51676">
    <property type="entry name" value="FF"/>
    <property type="match status" value="1"/>
</dbReference>
<dbReference type="PANTHER" id="PTHR15377:SF3">
    <property type="entry name" value="WW DOMAIN-CONTAINING PROTEIN"/>
    <property type="match status" value="1"/>
</dbReference>
<dbReference type="EMBL" id="MU129073">
    <property type="protein sequence ID" value="KAF9507754.1"/>
    <property type="molecule type" value="Genomic_DNA"/>
</dbReference>
<feature type="domain" description="FF" evidence="3">
    <location>
        <begin position="3"/>
        <end position="62"/>
    </location>
</feature>
<dbReference type="AlphaFoldDB" id="A0A9P6AKY5"/>
<feature type="compositionally biased region" description="Acidic residues" evidence="2">
    <location>
        <begin position="303"/>
        <end position="314"/>
    </location>
</feature>
<sequence length="377" mass="43985">MSKEEEKKRDREGYDALLRAEARSTRETWEDFRRKWKRDRRFFAFGRDDREREKVFRSWIKELGERKRAQARKAELDFMELLKNHVSTIPITVDSLWKEVKRNLTKDPRYDAVGSSTLREELFATFLKPFLRQSSFKEDAKPKDDRKLRAERALRDREEQTRAERGKIERDIGRSKAALGSVESEEDLMSFYVDCVRDPLSSYHELEPTFFKHPRFASSPIPSAQKQRLFAQHSLETSLPATKLGLRSDDGSMHRVFDQWMTRRNNTARQDFQKLLEENSFVEFWGKVSKIEGAVVDGGIVPGEEDDPAADDGEQGGGKADLKTLAKAITEKEIERVLKNDQRYRAFDHIPGERVRWVKDYLSSLSAPKLSVHIPDQ</sequence>